<evidence type="ECO:0000313" key="2">
    <source>
        <dbReference type="Proteomes" id="UP000069015"/>
    </source>
</evidence>
<evidence type="ECO:0008006" key="3">
    <source>
        <dbReference type="Google" id="ProtNLM"/>
    </source>
</evidence>
<organism evidence="1 2">
    <name type="scientific">Pseudoalteromonas rubra</name>
    <dbReference type="NCBI Taxonomy" id="43658"/>
    <lineage>
        <taxon>Bacteria</taxon>
        <taxon>Pseudomonadati</taxon>
        <taxon>Pseudomonadota</taxon>
        <taxon>Gammaproteobacteria</taxon>
        <taxon>Alteromonadales</taxon>
        <taxon>Pseudoalteromonadaceae</taxon>
        <taxon>Pseudoalteromonas</taxon>
    </lineage>
</organism>
<proteinExistence type="predicted"/>
<protein>
    <recommendedName>
        <fullName evidence="3">Efflux transporter periplasmic adaptor subunit</fullName>
    </recommendedName>
</protein>
<sequence length="80" mass="8670">MTFKTRFPVIVAASALTLALLVVVLLTPEEPQPHKDDGHLPVVSVLEVERSAVTPGLTVQASTQARWPIELKATSRARVD</sequence>
<dbReference type="AlphaFoldDB" id="A0A0U3I4A7"/>
<accession>A0A0U3I4A7</accession>
<dbReference type="Proteomes" id="UP000069015">
    <property type="component" value="Chromosome 1"/>
</dbReference>
<dbReference type="RefSeq" id="WP_058795317.1">
    <property type="nucleotide sequence ID" value="NZ_CP013611.1"/>
</dbReference>
<gene>
    <name evidence="1" type="ORF">AT705_02345</name>
</gene>
<dbReference type="KEGG" id="prr:AT705_02345"/>
<reference evidence="1 2" key="1">
    <citation type="submission" date="2015-12" db="EMBL/GenBank/DDBJ databases">
        <title>Complete genome sequence of Pseudoalteromonas rubra SCSIO 6842, harboring a conjugative plasmid.</title>
        <authorList>
            <person name="Li B."/>
            <person name="Wang X."/>
        </authorList>
    </citation>
    <scope>NUCLEOTIDE SEQUENCE [LARGE SCALE GENOMIC DNA]</scope>
    <source>
        <strain evidence="1 2">SCSIO 6842</strain>
    </source>
</reference>
<dbReference type="EMBL" id="CP013611">
    <property type="protein sequence ID" value="ALU41863.1"/>
    <property type="molecule type" value="Genomic_DNA"/>
</dbReference>
<evidence type="ECO:0000313" key="1">
    <source>
        <dbReference type="EMBL" id="ALU41863.1"/>
    </source>
</evidence>
<name>A0A0U3I4A7_9GAMM</name>